<dbReference type="InterPro" id="IPR038883">
    <property type="entry name" value="AN11006-like"/>
</dbReference>
<proteinExistence type="predicted"/>
<dbReference type="PANTHER" id="PTHR42085:SF4">
    <property type="entry name" value="F-BOX DOMAIN-CONTAINING PROTEIN"/>
    <property type="match status" value="1"/>
</dbReference>
<protein>
    <recommendedName>
        <fullName evidence="4">F-box domain-containing protein</fullName>
    </recommendedName>
</protein>
<dbReference type="Proteomes" id="UP000240493">
    <property type="component" value="Unassembled WGS sequence"/>
</dbReference>
<evidence type="ECO:0000313" key="2">
    <source>
        <dbReference type="EMBL" id="PTB41931.1"/>
    </source>
</evidence>
<organism evidence="2 3">
    <name type="scientific">Trichoderma asperellum (strain ATCC 204424 / CBS 433.97 / NBRC 101777)</name>
    <dbReference type="NCBI Taxonomy" id="1042311"/>
    <lineage>
        <taxon>Eukaryota</taxon>
        <taxon>Fungi</taxon>
        <taxon>Dikarya</taxon>
        <taxon>Ascomycota</taxon>
        <taxon>Pezizomycotina</taxon>
        <taxon>Sordariomycetes</taxon>
        <taxon>Hypocreomycetidae</taxon>
        <taxon>Hypocreales</taxon>
        <taxon>Hypocreaceae</taxon>
        <taxon>Trichoderma</taxon>
    </lineage>
</organism>
<sequence length="251" mass="27755">MTTLLSTSTTTTTTTTMTTTMTLSSPPEPKVGFMSLPLELRFQIYSLLLTIPPRPNAESTSHDMAACNSEAPVYVHPAILLASRQINWEATPFLYSENMFVAHPTLLASFPRLRSWYPPMREANALVPLIHRFHVQVPLDVELPYDRAAVAKSFTGVDELSLDLRQSVFLSVSCNNLTLFDAVRGVNKVYISGSTTGFEDYIAWLKDAMTSPIGAEVAPFEAQTQSPWASIWSKHSNLWSPSTALVGKQEA</sequence>
<dbReference type="EMBL" id="KZ679260">
    <property type="protein sequence ID" value="PTB41931.1"/>
    <property type="molecule type" value="Genomic_DNA"/>
</dbReference>
<reference evidence="2 3" key="1">
    <citation type="submission" date="2016-07" db="EMBL/GenBank/DDBJ databases">
        <title>Multiple horizontal gene transfer events from other fungi enriched the ability of initially mycotrophic Trichoderma (Ascomycota) to feed on dead plant biomass.</title>
        <authorList>
            <consortium name="DOE Joint Genome Institute"/>
            <person name="Aerts A."/>
            <person name="Atanasova L."/>
            <person name="Chenthamara K."/>
            <person name="Zhang J."/>
            <person name="Grujic M."/>
            <person name="Henrissat B."/>
            <person name="Kuo A."/>
            <person name="Salamov A."/>
            <person name="Lipzen A."/>
            <person name="Labutti K."/>
            <person name="Barry K."/>
            <person name="Miao Y."/>
            <person name="Rahimi M.J."/>
            <person name="Shen Q."/>
            <person name="Grigoriev I.V."/>
            <person name="Kubicek C.P."/>
            <person name="Druzhinina I.S."/>
        </authorList>
    </citation>
    <scope>NUCLEOTIDE SEQUENCE [LARGE SCALE GENOMIC DNA]</scope>
    <source>
        <strain evidence="2 3">CBS 433.97</strain>
    </source>
</reference>
<dbReference type="OrthoDB" id="2951834at2759"/>
<name>A0A2T3ZAU1_TRIA4</name>
<evidence type="ECO:0008006" key="4">
    <source>
        <dbReference type="Google" id="ProtNLM"/>
    </source>
</evidence>
<dbReference type="AlphaFoldDB" id="A0A2T3ZAU1"/>
<feature type="region of interest" description="Disordered" evidence="1">
    <location>
        <begin position="1"/>
        <end position="25"/>
    </location>
</feature>
<gene>
    <name evidence="2" type="ORF">M441DRAFT_379135</name>
</gene>
<evidence type="ECO:0000313" key="3">
    <source>
        <dbReference type="Proteomes" id="UP000240493"/>
    </source>
</evidence>
<accession>A0A2T3ZAU1</accession>
<keyword evidence="3" id="KW-1185">Reference proteome</keyword>
<evidence type="ECO:0000256" key="1">
    <source>
        <dbReference type="SAM" id="MobiDB-lite"/>
    </source>
</evidence>
<dbReference type="PANTHER" id="PTHR42085">
    <property type="entry name" value="F-BOX DOMAIN-CONTAINING PROTEIN"/>
    <property type="match status" value="1"/>
</dbReference>